<evidence type="ECO:0000313" key="2">
    <source>
        <dbReference type="Proteomes" id="UP001150925"/>
    </source>
</evidence>
<keyword evidence="2" id="KW-1185">Reference proteome</keyword>
<protein>
    <submittedName>
        <fullName evidence="1">Uncharacterized protein</fullName>
    </submittedName>
</protein>
<organism evidence="1 2">
    <name type="scientific">Dispira parvispora</name>
    <dbReference type="NCBI Taxonomy" id="1520584"/>
    <lineage>
        <taxon>Eukaryota</taxon>
        <taxon>Fungi</taxon>
        <taxon>Fungi incertae sedis</taxon>
        <taxon>Zoopagomycota</taxon>
        <taxon>Kickxellomycotina</taxon>
        <taxon>Dimargaritomycetes</taxon>
        <taxon>Dimargaritales</taxon>
        <taxon>Dimargaritaceae</taxon>
        <taxon>Dispira</taxon>
    </lineage>
</organism>
<dbReference type="AlphaFoldDB" id="A0A9W8E4R2"/>
<dbReference type="OrthoDB" id="10512879at2759"/>
<feature type="non-terminal residue" evidence="1">
    <location>
        <position position="1"/>
    </location>
</feature>
<dbReference type="Proteomes" id="UP001150925">
    <property type="component" value="Unassembled WGS sequence"/>
</dbReference>
<gene>
    <name evidence="1" type="ORF">IWQ62_005980</name>
</gene>
<dbReference type="EMBL" id="JANBPY010002857">
    <property type="protein sequence ID" value="KAJ1953489.1"/>
    <property type="molecule type" value="Genomic_DNA"/>
</dbReference>
<comment type="caution">
    <text evidence="1">The sequence shown here is derived from an EMBL/GenBank/DDBJ whole genome shotgun (WGS) entry which is preliminary data.</text>
</comment>
<evidence type="ECO:0000313" key="1">
    <source>
        <dbReference type="EMBL" id="KAJ1953489.1"/>
    </source>
</evidence>
<proteinExistence type="predicted"/>
<name>A0A9W8E4R2_9FUNG</name>
<reference evidence="1" key="1">
    <citation type="submission" date="2022-07" db="EMBL/GenBank/DDBJ databases">
        <title>Phylogenomic reconstructions and comparative analyses of Kickxellomycotina fungi.</title>
        <authorList>
            <person name="Reynolds N.K."/>
            <person name="Stajich J.E."/>
            <person name="Barry K."/>
            <person name="Grigoriev I.V."/>
            <person name="Crous P."/>
            <person name="Smith M.E."/>
        </authorList>
    </citation>
    <scope>NUCLEOTIDE SEQUENCE</scope>
    <source>
        <strain evidence="1">RSA 1196</strain>
    </source>
</reference>
<sequence length="108" mass="12878">DGDFPTIVFRLQLPLFRLRIRIAKAATPDEIHASVPENHFFQLAKNRRTQKVNYYTYRWDGNVYYSNRPNKIVPIPADKDYVIVFMLYTTKEWDPYIYTSPSFAINRV</sequence>
<accession>A0A9W8E4R2</accession>